<feature type="transmembrane region" description="Helical" evidence="2">
    <location>
        <begin position="146"/>
        <end position="165"/>
    </location>
</feature>
<feature type="transmembrane region" description="Helical" evidence="2">
    <location>
        <begin position="185"/>
        <end position="203"/>
    </location>
</feature>
<keyword evidence="4" id="KW-1185">Reference proteome</keyword>
<reference evidence="3" key="1">
    <citation type="journal article" date="2021" name="Nat. Commun.">
        <title>Genetic determinants of endophytism in the Arabidopsis root mycobiome.</title>
        <authorList>
            <person name="Mesny F."/>
            <person name="Miyauchi S."/>
            <person name="Thiergart T."/>
            <person name="Pickel B."/>
            <person name="Atanasova L."/>
            <person name="Karlsson M."/>
            <person name="Huettel B."/>
            <person name="Barry K.W."/>
            <person name="Haridas S."/>
            <person name="Chen C."/>
            <person name="Bauer D."/>
            <person name="Andreopoulos W."/>
            <person name="Pangilinan J."/>
            <person name="LaButti K."/>
            <person name="Riley R."/>
            <person name="Lipzen A."/>
            <person name="Clum A."/>
            <person name="Drula E."/>
            <person name="Henrissat B."/>
            <person name="Kohler A."/>
            <person name="Grigoriev I.V."/>
            <person name="Martin F.M."/>
            <person name="Hacquard S."/>
        </authorList>
    </citation>
    <scope>NUCLEOTIDE SEQUENCE</scope>
    <source>
        <strain evidence="3">MPI-CAGE-AT-0016</strain>
    </source>
</reference>
<feature type="compositionally biased region" description="Polar residues" evidence="1">
    <location>
        <begin position="65"/>
        <end position="76"/>
    </location>
</feature>
<dbReference type="OrthoDB" id="5332281at2759"/>
<evidence type="ECO:0000256" key="2">
    <source>
        <dbReference type="SAM" id="Phobius"/>
    </source>
</evidence>
<organism evidence="3 4">
    <name type="scientific">Plectosphaerella cucumerina</name>
    <dbReference type="NCBI Taxonomy" id="40658"/>
    <lineage>
        <taxon>Eukaryota</taxon>
        <taxon>Fungi</taxon>
        <taxon>Dikarya</taxon>
        <taxon>Ascomycota</taxon>
        <taxon>Pezizomycotina</taxon>
        <taxon>Sordariomycetes</taxon>
        <taxon>Hypocreomycetidae</taxon>
        <taxon>Glomerellales</taxon>
        <taxon>Plectosphaerellaceae</taxon>
        <taxon>Plectosphaerella</taxon>
    </lineage>
</organism>
<feature type="transmembrane region" description="Helical" evidence="2">
    <location>
        <begin position="839"/>
        <end position="863"/>
    </location>
</feature>
<dbReference type="PANTHER" id="PTHR37544">
    <property type="entry name" value="SPRAY-RELATED"/>
    <property type="match status" value="1"/>
</dbReference>
<evidence type="ECO:0000313" key="3">
    <source>
        <dbReference type="EMBL" id="KAH7376831.1"/>
    </source>
</evidence>
<keyword evidence="2" id="KW-1133">Transmembrane helix</keyword>
<dbReference type="EMBL" id="JAGPXD010000001">
    <property type="protein sequence ID" value="KAH7376831.1"/>
    <property type="molecule type" value="Genomic_DNA"/>
</dbReference>
<evidence type="ECO:0000256" key="1">
    <source>
        <dbReference type="SAM" id="MobiDB-lite"/>
    </source>
</evidence>
<dbReference type="InterPro" id="IPR021840">
    <property type="entry name" value="DUF3433"/>
</dbReference>
<feature type="transmembrane region" description="Helical" evidence="2">
    <location>
        <begin position="731"/>
        <end position="751"/>
    </location>
</feature>
<name>A0A8K0X9B5_9PEZI</name>
<gene>
    <name evidence="3" type="ORF">B0T11DRAFT_24403</name>
</gene>
<comment type="caution">
    <text evidence="3">The sequence shown here is derived from an EMBL/GenBank/DDBJ whole genome shotgun (WGS) entry which is preliminary data.</text>
</comment>
<dbReference type="Proteomes" id="UP000813385">
    <property type="component" value="Unassembled WGS sequence"/>
</dbReference>
<feature type="transmembrane region" description="Helical" evidence="2">
    <location>
        <begin position="771"/>
        <end position="789"/>
    </location>
</feature>
<dbReference type="Pfam" id="PF11915">
    <property type="entry name" value="DUF3433"/>
    <property type="match status" value="2"/>
</dbReference>
<keyword evidence="2" id="KW-0812">Transmembrane</keyword>
<proteinExistence type="predicted"/>
<protein>
    <submittedName>
        <fullName evidence="3">Uncharacterized protein</fullName>
    </submittedName>
</protein>
<keyword evidence="2" id="KW-0472">Membrane</keyword>
<feature type="compositionally biased region" description="Polar residues" evidence="1">
    <location>
        <begin position="85"/>
        <end position="98"/>
    </location>
</feature>
<feature type="transmembrane region" description="Helical" evidence="2">
    <location>
        <begin position="612"/>
        <end position="632"/>
    </location>
</feature>
<feature type="region of interest" description="Disordered" evidence="1">
    <location>
        <begin position="1"/>
        <end position="121"/>
    </location>
</feature>
<accession>A0A8K0X9B5</accession>
<evidence type="ECO:0000313" key="4">
    <source>
        <dbReference type="Proteomes" id="UP000813385"/>
    </source>
</evidence>
<sequence length="1373" mass="148465">MDNDRARANVPRQGQRQTLAGLDSYHQYIIQSNRNQPRPRVMSNDRLQRPYAPGPQSFSKPRPSHTPSLSAASTTRLRPPDDRTSNQPRPTTRGQPINSRAGAVRNRSPSPPPATPESADLADVTKSDRLLQVALPWRPFYLRRRIILLFFLLFASLAAAVEILLEVSKRRSGIAWPDRGVRYPWQFLAPAVVLVVAVMWSRVEYQAKLTAPWLRMAKGPADLERTLMLDYTSMLQPLAIRIALRNRDWLVVVVSVISVILKIVIVASVALIIPTFTDVTDNAATLRVTDAFSDNVPTSLREGGVLAVNSIVGIQSQSINMPDGVTRDNAFQSFQADLPAPAELRANVDGFRGELGCDRADVSLTSVQLLQGNTIQLNLRVTSGSCVTNHLFSSELLASPENARIPRVFMRFRDAGCNDSPATADQRVVIFVGTLTLDASTIPTNPNVQNAQLAGQIPQSGAVVCRSMYTVAPFEVTKNATQVLTSSRITNRAGRTLQGVDPWDIAEAHFDAYSSVPNIVGLPSASTLYPGLAVVESDSIMDALIATEVLERGLPQLGSLLEPTALGQLSTSYWSRYTAFLAKESLVIPIRQNVLGRAVLAGQRLIVKEVPAHFITAFLGLATILALVADYLTPKEGFLPRKPSTIIGMATLLAHSRPLLQCLRGAGAANEETIRQRLQGSRYYVGVEAYEKTSYPGVGYFKILGGHPPPQNAPIEFSHTGRWKRPIPLRLWARIALIVVAFVMVIGLEVLLRFSDQRRGFISVSGNEYLYLVWTTFTVVLLGTVALYTSKADFETRVLAPYAKLRFGGSLGTSAALDFLDKSRIPVLWSALRTGNPSVLVAAVTALLAGVLVVFAGTLFTAVPAMNSRSVVLQSTDFFADRIAPPATILGIPTVLDRDVAISSLILHANLSFPDFTFDDLTIPAMQLEAPISQSDLDLGVVRVATVLRVLRPNLDCRLYPRSEITTNITFNYQIGTIPDPLRIDVASEPCRRAGSEILGSNAIISASNSRTANAAGLFGRATSKVINPSQCSDFFYTWGRVINGSAGNPQVSVVSAMGCNETAQTVTANVIFQGPDLRIDPNLPPTVQEMTAVTNSVVLAPLQYDALADTSTPGNMLDPFFSSLTTSRFAIPVGDLGDDQLDAAGRVADAAVSQHKLIRTQSINIRSRQTLTPQGTFPSVSNGVQVGSGLDPGTDAETAQPRLLATLTSASSTERRRLLVDEVTVRILQGLLSAIVLGGVASLTLALIGSGGAVGVGMLPRHPGSIASVAALLADGNLFGYLPRGAEWMTCEQLEADIRGRGELGDIAMGWETVRRRRRDDASRLGLPPEPTRRAEEEFGIRVIREGGWQGGSEVGLGQQARVGIAQQRYAS</sequence>
<dbReference type="PANTHER" id="PTHR37544:SF3">
    <property type="entry name" value="SPRAY"/>
    <property type="match status" value="1"/>
</dbReference>
<feature type="transmembrane region" description="Helical" evidence="2">
    <location>
        <begin position="249"/>
        <end position="273"/>
    </location>
</feature>